<dbReference type="InterPro" id="IPR007219">
    <property type="entry name" value="XnlR_reg_dom"/>
</dbReference>
<keyword evidence="4" id="KW-0804">Transcription</keyword>
<dbReference type="InterPro" id="IPR050815">
    <property type="entry name" value="TF_fung"/>
</dbReference>
<dbReference type="Pfam" id="PF04082">
    <property type="entry name" value="Fungal_trans"/>
    <property type="match status" value="2"/>
</dbReference>
<protein>
    <recommendedName>
        <fullName evidence="7">Xylanolytic transcriptional activator regulatory domain-containing protein</fullName>
    </recommendedName>
</protein>
<dbReference type="HOGENOM" id="CLU_276225_0_0_1"/>
<feature type="domain" description="Xylanolytic transcriptional activator regulatory" evidence="7">
    <location>
        <begin position="731"/>
        <end position="804"/>
    </location>
</feature>
<dbReference type="EMBL" id="JH658364">
    <property type="protein sequence ID" value="EXK96632.1"/>
    <property type="molecule type" value="Genomic_DNA"/>
</dbReference>
<dbReference type="OrthoDB" id="2283488at2759"/>
<dbReference type="GO" id="GO:0000981">
    <property type="term" value="F:DNA-binding transcription factor activity, RNA polymerase II-specific"/>
    <property type="evidence" value="ECO:0007669"/>
    <property type="project" value="InterPro"/>
</dbReference>
<evidence type="ECO:0000256" key="6">
    <source>
        <dbReference type="SAM" id="MobiDB-lite"/>
    </source>
</evidence>
<name>X0DQR1_FUSOX</name>
<keyword evidence="3" id="KW-0805">Transcription regulation</keyword>
<evidence type="ECO:0000313" key="8">
    <source>
        <dbReference type="EMBL" id="EXK96632.1"/>
    </source>
</evidence>
<accession>X0DQR1</accession>
<dbReference type="SMART" id="SM00906">
    <property type="entry name" value="Fungal_trans"/>
    <property type="match status" value="2"/>
</dbReference>
<evidence type="ECO:0000256" key="1">
    <source>
        <dbReference type="ARBA" id="ARBA00004123"/>
    </source>
</evidence>
<evidence type="ECO:0000259" key="7">
    <source>
        <dbReference type="SMART" id="SM00906"/>
    </source>
</evidence>
<keyword evidence="5" id="KW-0539">Nucleus</keyword>
<comment type="subcellular location">
    <subcellularLocation>
        <location evidence="1">Nucleus</location>
    </subcellularLocation>
</comment>
<evidence type="ECO:0000256" key="4">
    <source>
        <dbReference type="ARBA" id="ARBA00023163"/>
    </source>
</evidence>
<evidence type="ECO:0000256" key="3">
    <source>
        <dbReference type="ARBA" id="ARBA00023015"/>
    </source>
</evidence>
<evidence type="ECO:0000313" key="9">
    <source>
        <dbReference type="Proteomes" id="UP000030663"/>
    </source>
</evidence>
<reference evidence="8 9" key="1">
    <citation type="submission" date="2011-11" db="EMBL/GenBank/DDBJ databases">
        <title>The Genome Sequence of Fusarium oxysporum PHW815.</title>
        <authorList>
            <consortium name="The Broad Institute Genome Sequencing Platform"/>
            <person name="Ma L.-J."/>
            <person name="Gale L.R."/>
            <person name="Schwartz D.C."/>
            <person name="Zhou S."/>
            <person name="Corby-Kistler H."/>
            <person name="Young S.K."/>
            <person name="Zeng Q."/>
            <person name="Gargeya S."/>
            <person name="Fitzgerald M."/>
            <person name="Haas B."/>
            <person name="Abouelleil A."/>
            <person name="Alvarado L."/>
            <person name="Arachchi H.M."/>
            <person name="Berlin A."/>
            <person name="Brown A."/>
            <person name="Chapman S.B."/>
            <person name="Chen Z."/>
            <person name="Dunbar C."/>
            <person name="Freedman E."/>
            <person name="Gearin G."/>
            <person name="Goldberg J."/>
            <person name="Griggs A."/>
            <person name="Gujja S."/>
            <person name="Heiman D."/>
            <person name="Howarth C."/>
            <person name="Larson L."/>
            <person name="Lui A."/>
            <person name="MacDonald P.J.P."/>
            <person name="Montmayeur A."/>
            <person name="Murphy C."/>
            <person name="Neiman D."/>
            <person name="Pearson M."/>
            <person name="Priest M."/>
            <person name="Roberts A."/>
            <person name="Saif S."/>
            <person name="Shea T."/>
            <person name="Shenoy N."/>
            <person name="Sisk P."/>
            <person name="Stolte C."/>
            <person name="Sykes S."/>
            <person name="Wortman J."/>
            <person name="Nusbaum C."/>
            <person name="Birren B."/>
        </authorList>
    </citation>
    <scope>NUCLEOTIDE SEQUENCE [LARGE SCALE GENOMIC DNA]</scope>
    <source>
        <strain evidence="8 9">54005</strain>
    </source>
</reference>
<evidence type="ECO:0000256" key="5">
    <source>
        <dbReference type="ARBA" id="ARBA00023242"/>
    </source>
</evidence>
<dbReference type="GO" id="GO:0006351">
    <property type="term" value="P:DNA-templated transcription"/>
    <property type="evidence" value="ECO:0007669"/>
    <property type="project" value="InterPro"/>
</dbReference>
<evidence type="ECO:0000256" key="2">
    <source>
        <dbReference type="ARBA" id="ARBA00022723"/>
    </source>
</evidence>
<organism evidence="8 9">
    <name type="scientific">Fusarium oxysporum f. sp. raphani 54005</name>
    <dbReference type="NCBI Taxonomy" id="1089458"/>
    <lineage>
        <taxon>Eukaryota</taxon>
        <taxon>Fungi</taxon>
        <taxon>Dikarya</taxon>
        <taxon>Ascomycota</taxon>
        <taxon>Pezizomycotina</taxon>
        <taxon>Sordariomycetes</taxon>
        <taxon>Hypocreomycetidae</taxon>
        <taxon>Hypocreales</taxon>
        <taxon>Nectriaceae</taxon>
        <taxon>Fusarium</taxon>
        <taxon>Fusarium oxysporum species complex</taxon>
    </lineage>
</organism>
<dbReference type="AlphaFoldDB" id="X0DQR1"/>
<dbReference type="GO" id="GO:0003677">
    <property type="term" value="F:DNA binding"/>
    <property type="evidence" value="ECO:0007669"/>
    <property type="project" value="InterPro"/>
</dbReference>
<keyword evidence="2" id="KW-0479">Metal-binding</keyword>
<gene>
    <name evidence="8" type="ORF">FOQG_02074</name>
</gene>
<dbReference type="PANTHER" id="PTHR47338">
    <property type="entry name" value="ZN(II)2CYS6 TRANSCRIPTION FACTOR (EUROFUNG)-RELATED"/>
    <property type="match status" value="1"/>
</dbReference>
<dbReference type="GO" id="GO:0005634">
    <property type="term" value="C:nucleus"/>
    <property type="evidence" value="ECO:0007669"/>
    <property type="project" value="UniProtKB-SubCell"/>
</dbReference>
<feature type="region of interest" description="Disordered" evidence="6">
    <location>
        <begin position="496"/>
        <end position="526"/>
    </location>
</feature>
<feature type="domain" description="Xylanolytic transcriptional activator regulatory" evidence="7">
    <location>
        <begin position="82"/>
        <end position="150"/>
    </location>
</feature>
<proteinExistence type="predicted"/>
<dbReference type="PANTHER" id="PTHR47338:SF5">
    <property type="entry name" value="ZN(II)2CYS6 TRANSCRIPTION FACTOR (EUROFUNG)"/>
    <property type="match status" value="1"/>
</dbReference>
<dbReference type="Proteomes" id="UP000030663">
    <property type="component" value="Unassembled WGS sequence"/>
</dbReference>
<keyword evidence="9" id="KW-1185">Reference proteome</keyword>
<dbReference type="CDD" id="cd12148">
    <property type="entry name" value="fungal_TF_MHR"/>
    <property type="match status" value="2"/>
</dbReference>
<feature type="compositionally biased region" description="Polar residues" evidence="6">
    <location>
        <begin position="512"/>
        <end position="524"/>
    </location>
</feature>
<sequence length="1153" mass="127872">MQSLADQTVKPHILLSICAWGANFYRNETGKATLKEQGLMTKWAKKAGALVFQDAEELSDDNLVTFCNLSLFWHSQGSWRISYLHKGNACQLLHINGTGPKNGSSLEAELRRRRFWACYLFHCFSCEKLFRFEAIADIETLPLPWSEEDFAVGSSHSAIATIANGVCLASIFGELIRGLNLWSSVVTVVKSEGDLNSRVQEIFRVESNISSWWNNVPSSFKLDAPFVTSISQKDLPKIILTNLIYHQSLCALHSSIVPLFCWSKGDKTYSSARQLSAQVAFDHATAISSLISAILTTSCPLSSMPIFVAYAAYSSCAIQIPFLWCSELSVRERAQSNIDANVKMIQGMSNYWKLASLLQLYVRCLHNVHKRSPPRICGEPKYMNISALVDFDVDASLAKSSILQFAGMLRSDENGYVKAGDETSDPTIASVAGEAIPARPMVHLRSRDLRTTGHAANTIWTNNPRIAIAGVVALQTPAGSAQPELAIAVKQEKVNASKHARAHASDVRPATSPATSKNSETSTPRPVVFQNEVLDGPGENITIDNHPTESILWPRFLSRLRQAFFIDSVPNPEEQEVVVTQAQTAHTNRLSDSEYARLKSVVDSFPPRPVADFLVSVCIRHGVDIFFYFDQAQIMDEIAQFYTSSSSPLRTDPSFICLALGLFALGSNWTPLERPIDSPLPHGDDSDLGRVFFRQAKLLIPDVIERTDLKAIQACFLLGIYLMPLNAAGSSYVYMGMALRKALAFDLHQSPDDQMIDDREKEIRCRLWWSIYSLERCTTLKLNRPRSVPANIIGIPLPSPMPSLDRDQKFENLELQIAYARLMLILDGYSDSTSWLTNSSTPTDPNKIQAELRSWKRSLPEEFDLEDTDPRSSRYRAIFHLYLNYYYAWIVIGKASLIMRVRTNLQRHLGQGSQPRPVDPTAENLSASCTRAAKKLLQLFEKLVQSGNSARFSFTDFQGCSIATIITLIAGILQRDSTYDTRVNFGLNCLRQMVNGNPAATVGVKFVETLQSISDESARKLRQSGTFTDTHEPEEATSPSAYNYWAEWLAAQERSFNQGYSVPAPETTSGNVPVGGTPSLWPVSITLGESWSGELHPEVEASSAQRPSISLPSGASGLDIVGNDHLSTLYHDDQNFLMGLTGLDVLDFAGYSS</sequence>
<dbReference type="GO" id="GO:0008270">
    <property type="term" value="F:zinc ion binding"/>
    <property type="evidence" value="ECO:0007669"/>
    <property type="project" value="InterPro"/>
</dbReference>